<accession>A0A7J5BAQ3</accession>
<dbReference type="InterPro" id="IPR005183">
    <property type="entry name" value="DUF305_CopM-like"/>
</dbReference>
<keyword evidence="4" id="KW-1185">Reference proteome</keyword>
<protein>
    <submittedName>
        <fullName evidence="3">DUF305 domain-containing protein</fullName>
    </submittedName>
</protein>
<proteinExistence type="predicted"/>
<dbReference type="Gene3D" id="1.20.1260.10">
    <property type="match status" value="1"/>
</dbReference>
<dbReference type="OrthoDB" id="26872at2"/>
<feature type="signal peptide" evidence="1">
    <location>
        <begin position="1"/>
        <end position="20"/>
    </location>
</feature>
<dbReference type="PROSITE" id="PS51257">
    <property type="entry name" value="PROKAR_LIPOPROTEIN"/>
    <property type="match status" value="1"/>
</dbReference>
<dbReference type="Proteomes" id="UP000433493">
    <property type="component" value="Unassembled WGS sequence"/>
</dbReference>
<evidence type="ECO:0000313" key="3">
    <source>
        <dbReference type="EMBL" id="KAB1643179.1"/>
    </source>
</evidence>
<dbReference type="RefSeq" id="WP_158052228.1">
    <property type="nucleotide sequence ID" value="NZ_WBKB01000004.1"/>
</dbReference>
<dbReference type="PANTHER" id="PTHR36933:SF1">
    <property type="entry name" value="SLL0788 PROTEIN"/>
    <property type="match status" value="1"/>
</dbReference>
<organism evidence="3 4">
    <name type="scientific">Gulosibacter chungangensis</name>
    <dbReference type="NCBI Taxonomy" id="979746"/>
    <lineage>
        <taxon>Bacteria</taxon>
        <taxon>Bacillati</taxon>
        <taxon>Actinomycetota</taxon>
        <taxon>Actinomycetes</taxon>
        <taxon>Micrococcales</taxon>
        <taxon>Microbacteriaceae</taxon>
        <taxon>Gulosibacter</taxon>
    </lineage>
</organism>
<name>A0A7J5BAQ3_9MICO</name>
<dbReference type="EMBL" id="WBKB01000004">
    <property type="protein sequence ID" value="KAB1643179.1"/>
    <property type="molecule type" value="Genomic_DNA"/>
</dbReference>
<feature type="domain" description="DUF305" evidence="2">
    <location>
        <begin position="48"/>
        <end position="195"/>
    </location>
</feature>
<evidence type="ECO:0000256" key="1">
    <source>
        <dbReference type="SAM" id="SignalP"/>
    </source>
</evidence>
<evidence type="ECO:0000259" key="2">
    <source>
        <dbReference type="Pfam" id="PF03713"/>
    </source>
</evidence>
<dbReference type="AlphaFoldDB" id="A0A7J5BAQ3"/>
<feature type="chain" id="PRO_5039453008" evidence="1">
    <location>
        <begin position="21"/>
        <end position="198"/>
    </location>
</feature>
<dbReference type="InterPro" id="IPR012347">
    <property type="entry name" value="Ferritin-like"/>
</dbReference>
<evidence type="ECO:0000313" key="4">
    <source>
        <dbReference type="Proteomes" id="UP000433493"/>
    </source>
</evidence>
<keyword evidence="1" id="KW-0732">Signal</keyword>
<dbReference type="Pfam" id="PF03713">
    <property type="entry name" value="DUF305"/>
    <property type="match status" value="1"/>
</dbReference>
<sequence>MKLRTLFIVPGILAAGLVLAGCTTGPAEPAPATSTAPSSVSEDFNSADVMFAQMMVPHHVQAVDMSDLILAKDDIDPRVVTLAEEIKAAQQPEIDTLNTMLEAWGMPQAATDGMGMGHGGHMDGMMTEEDMQALEAATGPDASRLFLEQMIVHHEGAVEMAQAQVDSGVNPDAVSMAQSIIDTQNGEIETMRDILLSL</sequence>
<gene>
    <name evidence="3" type="ORF">F8O05_08070</name>
</gene>
<comment type="caution">
    <text evidence="3">The sequence shown here is derived from an EMBL/GenBank/DDBJ whole genome shotgun (WGS) entry which is preliminary data.</text>
</comment>
<reference evidence="3 4" key="1">
    <citation type="submission" date="2019-09" db="EMBL/GenBank/DDBJ databases">
        <title>Phylogeny of genus Pseudoclavibacter and closely related genus.</title>
        <authorList>
            <person name="Li Y."/>
        </authorList>
    </citation>
    <scope>NUCLEOTIDE SEQUENCE [LARGE SCALE GENOMIC DNA]</scope>
    <source>
        <strain evidence="3 4">KCTC 13959</strain>
    </source>
</reference>
<dbReference type="PANTHER" id="PTHR36933">
    <property type="entry name" value="SLL0788 PROTEIN"/>
    <property type="match status" value="1"/>
</dbReference>